<protein>
    <submittedName>
        <fullName evidence="1">Uncharacterized protein</fullName>
    </submittedName>
</protein>
<dbReference type="AlphaFoldDB" id="A0A1F4XTL9"/>
<gene>
    <name evidence="1" type="ORF">A3F55_02275</name>
</gene>
<evidence type="ECO:0000313" key="2">
    <source>
        <dbReference type="Proteomes" id="UP000178091"/>
    </source>
</evidence>
<dbReference type="Proteomes" id="UP000178091">
    <property type="component" value="Unassembled WGS sequence"/>
</dbReference>
<name>A0A1F4XTL9_9BACT</name>
<organism evidence="1 2">
    <name type="scientific">Candidatus Adlerbacteria bacterium RIFCSPHIGHO2_12_FULL_53_18</name>
    <dbReference type="NCBI Taxonomy" id="1797242"/>
    <lineage>
        <taxon>Bacteria</taxon>
        <taxon>Candidatus Adleribacteriota</taxon>
    </lineage>
</organism>
<sequence>MAIERILSNLHLEIPRPAVMTPMSADRTLLNINPYVPFPFSSVQATGWQVEEGVVCEAEVAQAFVQTTILSRGRPHFSLTHAAFIDDAVAVAAYTGVTGEVYGKHHRYIEMGAAVGFHREAFPRGSLVTQQFGTVEVDSFRVRWQFLPHNDKIPLLQRGIFQVLILGIRDDEEIPVASVEGSYLRRRAVQSTKVH</sequence>
<comment type="caution">
    <text evidence="1">The sequence shown here is derived from an EMBL/GenBank/DDBJ whole genome shotgun (WGS) entry which is preliminary data.</text>
</comment>
<reference evidence="1 2" key="1">
    <citation type="journal article" date="2016" name="Nat. Commun.">
        <title>Thousands of microbial genomes shed light on interconnected biogeochemical processes in an aquifer system.</title>
        <authorList>
            <person name="Anantharaman K."/>
            <person name="Brown C.T."/>
            <person name="Hug L.A."/>
            <person name="Sharon I."/>
            <person name="Castelle C.J."/>
            <person name="Probst A.J."/>
            <person name="Thomas B.C."/>
            <person name="Singh A."/>
            <person name="Wilkins M.J."/>
            <person name="Karaoz U."/>
            <person name="Brodie E.L."/>
            <person name="Williams K.H."/>
            <person name="Hubbard S.S."/>
            <person name="Banfield J.F."/>
        </authorList>
    </citation>
    <scope>NUCLEOTIDE SEQUENCE [LARGE SCALE GENOMIC DNA]</scope>
</reference>
<evidence type="ECO:0000313" key="1">
    <source>
        <dbReference type="EMBL" id="OGC85069.1"/>
    </source>
</evidence>
<dbReference type="EMBL" id="MEWW01000005">
    <property type="protein sequence ID" value="OGC85069.1"/>
    <property type="molecule type" value="Genomic_DNA"/>
</dbReference>
<proteinExistence type="predicted"/>
<accession>A0A1F4XTL9</accession>